<name>A0ABV6UK46_9ACTN</name>
<proteinExistence type="predicted"/>
<comment type="caution">
    <text evidence="1">The sequence shown here is derived from an EMBL/GenBank/DDBJ whole genome shotgun (WGS) entry which is preliminary data.</text>
</comment>
<evidence type="ECO:0000313" key="2">
    <source>
        <dbReference type="Proteomes" id="UP001592528"/>
    </source>
</evidence>
<dbReference type="EMBL" id="JBHEZZ010000005">
    <property type="protein sequence ID" value="MFC1401807.1"/>
    <property type="molecule type" value="Genomic_DNA"/>
</dbReference>
<protein>
    <recommendedName>
        <fullName evidence="3">Gamma-glutamyltransferase</fullName>
    </recommendedName>
</protein>
<evidence type="ECO:0008006" key="3">
    <source>
        <dbReference type="Google" id="ProtNLM"/>
    </source>
</evidence>
<accession>A0ABV6UK46</accession>
<organism evidence="1 2">
    <name type="scientific">Streptacidiphilus cavernicola</name>
    <dbReference type="NCBI Taxonomy" id="3342716"/>
    <lineage>
        <taxon>Bacteria</taxon>
        <taxon>Bacillati</taxon>
        <taxon>Actinomycetota</taxon>
        <taxon>Actinomycetes</taxon>
        <taxon>Kitasatosporales</taxon>
        <taxon>Streptomycetaceae</taxon>
        <taxon>Streptacidiphilus</taxon>
    </lineage>
</organism>
<sequence>MAMIPPTGVEDFGFSLEDAFDIPVRVLSDGTLNRWHRSRWPKAAQPWPGGDALPGDGEYLATTTWRQLVMAATGAGRDLAPWLRQTPHFAVNELVARVSPLQAYLSLRDVPAPEGGAGRRLFVSPVYRHGTERSAHAAFGYHLGMTMAQWLTVGMGGLPATVHLEASGIPELTDPSKRLPDLYGNHLFEAMPWLIEAKARKELGLPDMRSGQGQLDRASEEIAVPHRQVLCGTSLPGTDRWESDSLFMMVHTAIAAPSPGGGVQHLPNAPAGGGAPPLSEDPEDLLRVARDQLLVFRALAFGAVEDLRVVPLGGAGTEPRRSAGRAEPLERDVNTRFLREQALGLEVPYEWVRELPGVREFIVGRIPGIGLHLGLSRGLYAACARLHQVQADVPVEERLFPAERIFSRRGEDEEREEISREARRSFYEREYGRLGRARQEMADAYIRQDVPPEFLRRVRLAPQPPQTGGGLLEARTDETYVAVERTDPVLAARR</sequence>
<dbReference type="RefSeq" id="WP_037595838.1">
    <property type="nucleotide sequence ID" value="NZ_JBHEZZ010000005.1"/>
</dbReference>
<reference evidence="1 2" key="1">
    <citation type="submission" date="2024-09" db="EMBL/GenBank/DDBJ databases">
        <authorList>
            <person name="Lee S.D."/>
        </authorList>
    </citation>
    <scope>NUCLEOTIDE SEQUENCE [LARGE SCALE GENOMIC DNA]</scope>
    <source>
        <strain evidence="1 2">N1-5</strain>
    </source>
</reference>
<gene>
    <name evidence="1" type="ORF">ACEZDJ_10955</name>
</gene>
<keyword evidence="2" id="KW-1185">Reference proteome</keyword>
<dbReference type="Proteomes" id="UP001592528">
    <property type="component" value="Unassembled WGS sequence"/>
</dbReference>
<evidence type="ECO:0000313" key="1">
    <source>
        <dbReference type="EMBL" id="MFC1401807.1"/>
    </source>
</evidence>